<accession>A5BQC9</accession>
<evidence type="ECO:0000256" key="1">
    <source>
        <dbReference type="SAM" id="MobiDB-lite"/>
    </source>
</evidence>
<name>A5BQC9_VITVI</name>
<sequence length="90" mass="9539">MDTYDSERIDEVPGGPDPLHNGRKGQMGEGYIWNVSGGARGVGGPNPSHNGQKAGQTGKDSYGMYGMYREVPGGPDPLHNGRKGYMGSKT</sequence>
<reference evidence="2" key="1">
    <citation type="journal article" date="2007" name="PLoS ONE">
        <title>The first genome sequence of an elite grapevine cultivar (Pinot noir Vitis vinifera L.): coping with a highly heterozygous genome.</title>
        <authorList>
            <person name="Velasco R."/>
            <person name="Zharkikh A."/>
            <person name="Troggio M."/>
            <person name="Cartwright D.A."/>
            <person name="Cestaro A."/>
            <person name="Pruss D."/>
            <person name="Pindo M."/>
            <person name="FitzGerald L.M."/>
            <person name="Vezzulli S."/>
            <person name="Reid J."/>
            <person name="Malacarne G."/>
            <person name="Iliev D."/>
            <person name="Coppola G."/>
            <person name="Wardell B."/>
            <person name="Micheletti D."/>
            <person name="Macalma T."/>
            <person name="Facci M."/>
            <person name="Mitchell J.T."/>
            <person name="Perazzolli M."/>
            <person name="Eldredge G."/>
            <person name="Gatto P."/>
            <person name="Oyzerski R."/>
            <person name="Moretto M."/>
            <person name="Gutin N."/>
            <person name="Stefanini M."/>
            <person name="Chen Y."/>
            <person name="Segala C."/>
            <person name="Davenport C."/>
            <person name="Dematte L."/>
            <person name="Mraz A."/>
            <person name="Battilana J."/>
            <person name="Stormo K."/>
            <person name="Costa F."/>
            <person name="Tao Q."/>
            <person name="Si-Ammour A."/>
            <person name="Harkins T."/>
            <person name="Lackey A."/>
            <person name="Perbost C."/>
            <person name="Taillon B."/>
            <person name="Stella A."/>
            <person name="Solovyev V."/>
            <person name="Fawcett J.A."/>
            <person name="Sterck L."/>
            <person name="Vandepoele K."/>
            <person name="Grando S.M."/>
            <person name="Toppo S."/>
            <person name="Moser C."/>
            <person name="Lanchbury J."/>
            <person name="Bogden R."/>
            <person name="Skolnick M."/>
            <person name="Sgaramella V."/>
            <person name="Bhatnagar S.K."/>
            <person name="Fontana P."/>
            <person name="Gutin A."/>
            <person name="Van de Peer Y."/>
            <person name="Salamini F."/>
            <person name="Viola R."/>
        </authorList>
    </citation>
    <scope>NUCLEOTIDE SEQUENCE</scope>
</reference>
<proteinExistence type="predicted"/>
<dbReference type="EMBL" id="AM467439">
    <property type="protein sequence ID" value="CAN77155.1"/>
    <property type="molecule type" value="Genomic_DNA"/>
</dbReference>
<feature type="compositionally biased region" description="Polar residues" evidence="1">
    <location>
        <begin position="47"/>
        <end position="59"/>
    </location>
</feature>
<gene>
    <name evidence="2" type="ORF">VITISV_021654</name>
</gene>
<feature type="compositionally biased region" description="Basic and acidic residues" evidence="1">
    <location>
        <begin position="1"/>
        <end position="11"/>
    </location>
</feature>
<feature type="region of interest" description="Disordered" evidence="1">
    <location>
        <begin position="1"/>
        <end position="90"/>
    </location>
</feature>
<dbReference type="AlphaFoldDB" id="A5BQC9"/>
<organism evidence="2">
    <name type="scientific">Vitis vinifera</name>
    <name type="common">Grape</name>
    <dbReference type="NCBI Taxonomy" id="29760"/>
    <lineage>
        <taxon>Eukaryota</taxon>
        <taxon>Viridiplantae</taxon>
        <taxon>Streptophyta</taxon>
        <taxon>Embryophyta</taxon>
        <taxon>Tracheophyta</taxon>
        <taxon>Spermatophyta</taxon>
        <taxon>Magnoliopsida</taxon>
        <taxon>eudicotyledons</taxon>
        <taxon>Gunneridae</taxon>
        <taxon>Pentapetalae</taxon>
        <taxon>rosids</taxon>
        <taxon>Vitales</taxon>
        <taxon>Vitaceae</taxon>
        <taxon>Viteae</taxon>
        <taxon>Vitis</taxon>
    </lineage>
</organism>
<evidence type="ECO:0000313" key="2">
    <source>
        <dbReference type="EMBL" id="CAN77155.1"/>
    </source>
</evidence>
<protein>
    <submittedName>
        <fullName evidence="2">Uncharacterized protein</fullName>
    </submittedName>
</protein>